<keyword evidence="1 6" id="KW-0732">Signal</keyword>
<evidence type="ECO:0000259" key="7">
    <source>
        <dbReference type="SMART" id="SM00406"/>
    </source>
</evidence>
<dbReference type="Gene3D" id="2.60.40.10">
    <property type="entry name" value="Immunoglobulins"/>
    <property type="match status" value="1"/>
</dbReference>
<dbReference type="SUPFAM" id="SSF48726">
    <property type="entry name" value="Immunoglobulin"/>
    <property type="match status" value="1"/>
</dbReference>
<dbReference type="AlphaFoldDB" id="A0A8D2FLR5"/>
<evidence type="ECO:0000256" key="6">
    <source>
        <dbReference type="SAM" id="SignalP"/>
    </source>
</evidence>
<dbReference type="InterPro" id="IPR013783">
    <property type="entry name" value="Ig-like_fold"/>
</dbReference>
<dbReference type="Proteomes" id="UP000694411">
    <property type="component" value="Chromosome 7b"/>
</dbReference>
<proteinExistence type="predicted"/>
<evidence type="ECO:0000256" key="4">
    <source>
        <dbReference type="ARBA" id="ARBA00023170"/>
    </source>
</evidence>
<evidence type="ECO:0000256" key="5">
    <source>
        <dbReference type="ARBA" id="ARBA00023319"/>
    </source>
</evidence>
<reference evidence="9" key="3">
    <citation type="submission" date="2025-09" db="UniProtKB">
        <authorList>
            <consortium name="Ensembl"/>
        </authorList>
    </citation>
    <scope>IDENTIFICATION</scope>
</reference>
<evidence type="ECO:0000313" key="10">
    <source>
        <dbReference type="Proteomes" id="UP000694411"/>
    </source>
</evidence>
<evidence type="ECO:0000256" key="1">
    <source>
        <dbReference type="ARBA" id="ARBA00022729"/>
    </source>
</evidence>
<keyword evidence="10" id="KW-1185">Reference proteome</keyword>
<keyword evidence="3" id="KW-1064">Adaptive immunity</keyword>
<dbReference type="PANTHER" id="PTHR19367:SF9">
    <property type="entry name" value="IMMUNOGLOBULIN SUBTYPE DOMAIN-CONTAINING PROTEIN"/>
    <property type="match status" value="1"/>
</dbReference>
<dbReference type="Ensembl" id="ENSTGET00000025486.1">
    <property type="protein sequence ID" value="ENSTGEP00000021380.1"/>
    <property type="gene ID" value="ENSTGEG00000017246.1"/>
</dbReference>
<feature type="signal peptide" evidence="6">
    <location>
        <begin position="1"/>
        <end position="17"/>
    </location>
</feature>
<dbReference type="SMART" id="SM00409">
    <property type="entry name" value="IG"/>
    <property type="match status" value="1"/>
</dbReference>
<reference evidence="9" key="1">
    <citation type="submission" date="2018-05" db="EMBL/GenBank/DDBJ databases">
        <title>Whole genome of Theropithecus gelada.</title>
        <authorList>
            <person name="Chiou K.L."/>
            <person name="Snyder-Mackler N."/>
        </authorList>
    </citation>
    <scope>NUCLEOTIDE SEQUENCE [LARGE SCALE GENOMIC DNA]</scope>
</reference>
<reference evidence="9" key="2">
    <citation type="submission" date="2025-08" db="UniProtKB">
        <authorList>
            <consortium name="Ensembl"/>
        </authorList>
    </citation>
    <scope>IDENTIFICATION</scope>
</reference>
<evidence type="ECO:0000256" key="2">
    <source>
        <dbReference type="ARBA" id="ARBA00022859"/>
    </source>
</evidence>
<dbReference type="PANTHER" id="PTHR19367">
    <property type="entry name" value="T-CELL RECEPTOR ALPHA CHAIN V REGION"/>
    <property type="match status" value="1"/>
</dbReference>
<evidence type="ECO:0000259" key="8">
    <source>
        <dbReference type="SMART" id="SM00409"/>
    </source>
</evidence>
<name>A0A8D2FLR5_THEGE</name>
<keyword evidence="4" id="KW-0675">Receptor</keyword>
<evidence type="ECO:0000313" key="9">
    <source>
        <dbReference type="Ensembl" id="ENSTGEP00000021380.1"/>
    </source>
</evidence>
<feature type="domain" description="Immunoglobulin V-set" evidence="7">
    <location>
        <begin position="34"/>
        <end position="109"/>
    </location>
</feature>
<dbReference type="InterPro" id="IPR051287">
    <property type="entry name" value="TCR_variable_region"/>
</dbReference>
<feature type="chain" id="PRO_5034919701" evidence="6">
    <location>
        <begin position="18"/>
        <end position="141"/>
    </location>
</feature>
<dbReference type="GO" id="GO:0002250">
    <property type="term" value="P:adaptive immune response"/>
    <property type="evidence" value="ECO:0007669"/>
    <property type="project" value="UniProtKB-KW"/>
</dbReference>
<dbReference type="InterPro" id="IPR003599">
    <property type="entry name" value="Ig_sub"/>
</dbReference>
<accession>A0A8D2FLR5</accession>
<keyword evidence="5" id="KW-0393">Immunoglobulin domain</keyword>
<protein>
    <submittedName>
        <fullName evidence="9">T cell receptor alpha variable 8-7 (non-functional)</fullName>
    </submittedName>
</protein>
<evidence type="ECO:0000256" key="3">
    <source>
        <dbReference type="ARBA" id="ARBA00023130"/>
    </source>
</evidence>
<sequence>MLLVVIQLVDFAGGTRAQSVTQLDGHIIVSERDPLELKCNYSYSGIPSLFWYVQYPSQSLELLLKDLSGATQVKGIKGFEAEFKKSETSFYLKKPSAHVSDAAEYFCAASDTVPGTTGGAEHKLPETLRSSATQGHSLTCL</sequence>
<dbReference type="Pfam" id="PF07686">
    <property type="entry name" value="V-set"/>
    <property type="match status" value="1"/>
</dbReference>
<organism evidence="9 10">
    <name type="scientific">Theropithecus gelada</name>
    <name type="common">Gelada baboon</name>
    <dbReference type="NCBI Taxonomy" id="9565"/>
    <lineage>
        <taxon>Eukaryota</taxon>
        <taxon>Metazoa</taxon>
        <taxon>Chordata</taxon>
        <taxon>Craniata</taxon>
        <taxon>Vertebrata</taxon>
        <taxon>Euteleostomi</taxon>
        <taxon>Mammalia</taxon>
        <taxon>Eutheria</taxon>
        <taxon>Euarchontoglires</taxon>
        <taxon>Primates</taxon>
        <taxon>Haplorrhini</taxon>
        <taxon>Catarrhini</taxon>
        <taxon>Cercopithecidae</taxon>
        <taxon>Cercopithecinae</taxon>
        <taxon>Theropithecus</taxon>
    </lineage>
</organism>
<dbReference type="InterPro" id="IPR036179">
    <property type="entry name" value="Ig-like_dom_sf"/>
</dbReference>
<feature type="domain" description="Immunoglobulin" evidence="8">
    <location>
        <begin position="24"/>
        <end position="125"/>
    </location>
</feature>
<keyword evidence="2" id="KW-0391">Immunity</keyword>
<dbReference type="SMART" id="SM00406">
    <property type="entry name" value="IGv"/>
    <property type="match status" value="1"/>
</dbReference>
<dbReference type="InterPro" id="IPR013106">
    <property type="entry name" value="Ig_V-set"/>
</dbReference>